<dbReference type="GO" id="GO:0005737">
    <property type="term" value="C:cytoplasm"/>
    <property type="evidence" value="ECO:0007669"/>
    <property type="project" value="InterPro"/>
</dbReference>
<dbReference type="InterPro" id="IPR041715">
    <property type="entry name" value="HisRS-like_core"/>
</dbReference>
<evidence type="ECO:0000256" key="1">
    <source>
        <dbReference type="ARBA" id="ARBA00008226"/>
    </source>
</evidence>
<dbReference type="SUPFAM" id="SSF55681">
    <property type="entry name" value="Class II aaRS and biotin synthetases"/>
    <property type="match status" value="1"/>
</dbReference>
<evidence type="ECO:0000313" key="3">
    <source>
        <dbReference type="EMBL" id="GAH73670.1"/>
    </source>
</evidence>
<evidence type="ECO:0000259" key="2">
    <source>
        <dbReference type="PROSITE" id="PS50862"/>
    </source>
</evidence>
<dbReference type="InterPro" id="IPR004516">
    <property type="entry name" value="HisRS/HisZ"/>
</dbReference>
<dbReference type="InterPro" id="IPR045864">
    <property type="entry name" value="aa-tRNA-synth_II/BPL/LPL"/>
</dbReference>
<name>X1IWN7_9ZZZZ</name>
<dbReference type="GO" id="GO:0004821">
    <property type="term" value="F:histidine-tRNA ligase activity"/>
    <property type="evidence" value="ECO:0007669"/>
    <property type="project" value="InterPro"/>
</dbReference>
<dbReference type="InterPro" id="IPR006195">
    <property type="entry name" value="aa-tRNA-synth_II"/>
</dbReference>
<dbReference type="NCBIfam" id="TIGR00442">
    <property type="entry name" value="hisS"/>
    <property type="match status" value="1"/>
</dbReference>
<dbReference type="EMBL" id="BARU01032666">
    <property type="protein sequence ID" value="GAH73670.1"/>
    <property type="molecule type" value="Genomic_DNA"/>
</dbReference>
<comment type="similarity">
    <text evidence="1">Belongs to the class-II aminoacyl-tRNA synthetase family.</text>
</comment>
<feature type="non-terminal residue" evidence="3">
    <location>
        <position position="261"/>
    </location>
</feature>
<dbReference type="Pfam" id="PF13393">
    <property type="entry name" value="tRNA-synt_His"/>
    <property type="match status" value="2"/>
</dbReference>
<feature type="domain" description="Aminoacyl-transfer RNA synthetases class-II family profile" evidence="2">
    <location>
        <begin position="1"/>
        <end position="224"/>
    </location>
</feature>
<dbReference type="GO" id="GO:0006427">
    <property type="term" value="P:histidyl-tRNA aminoacylation"/>
    <property type="evidence" value="ECO:0007669"/>
    <property type="project" value="InterPro"/>
</dbReference>
<comment type="caution">
    <text evidence="3">The sequence shown here is derived from an EMBL/GenBank/DDBJ whole genome shotgun (WGS) entry which is preliminary data.</text>
</comment>
<dbReference type="PANTHER" id="PTHR43707">
    <property type="entry name" value="HISTIDYL-TRNA SYNTHETASE"/>
    <property type="match status" value="1"/>
</dbReference>
<dbReference type="PROSITE" id="PS50862">
    <property type="entry name" value="AA_TRNA_LIGASE_II"/>
    <property type="match status" value="1"/>
</dbReference>
<accession>X1IWN7</accession>
<dbReference type="Gene3D" id="3.30.930.10">
    <property type="entry name" value="Bira Bifunctional Protein, Domain 2"/>
    <property type="match status" value="1"/>
</dbReference>
<feature type="non-terminal residue" evidence="3">
    <location>
        <position position="1"/>
    </location>
</feature>
<dbReference type="AlphaFoldDB" id="X1IWN7"/>
<sequence length="261" mass="29447">LQPVKLYYIGPAFRYERPQAGRYRQHHQFGYEALGDADPALDVEVIEMAQQFLLSLGLSEFSIQLNSIGCRFCQPKYIEALKQHYSNDATYLCPDCKVRLLRNPLRLLDCKKASCQSVAETAPKITDYLCPECQAHFQNVQQNLEMLNIPFQLNYRLVRGLDYYTRTVFEVESQEEGAQSALGGGGRYDDLIAQLGGKHTPAVGFATGIERLILNLKRQETKIPALPKPIAFIAYLGEEARIEAMKLAFRLRQAGIAVIKA</sequence>
<organism evidence="3">
    <name type="scientific">marine sediment metagenome</name>
    <dbReference type="NCBI Taxonomy" id="412755"/>
    <lineage>
        <taxon>unclassified sequences</taxon>
        <taxon>metagenomes</taxon>
        <taxon>ecological metagenomes</taxon>
    </lineage>
</organism>
<proteinExistence type="inferred from homology"/>
<dbReference type="InterPro" id="IPR015807">
    <property type="entry name" value="His-tRNA-ligase"/>
</dbReference>
<gene>
    <name evidence="3" type="ORF">S03H2_51486</name>
</gene>
<dbReference type="GO" id="GO:0005524">
    <property type="term" value="F:ATP binding"/>
    <property type="evidence" value="ECO:0007669"/>
    <property type="project" value="InterPro"/>
</dbReference>
<dbReference type="CDD" id="cd00773">
    <property type="entry name" value="HisRS-like_core"/>
    <property type="match status" value="1"/>
</dbReference>
<dbReference type="PANTHER" id="PTHR43707:SF1">
    <property type="entry name" value="HISTIDINE--TRNA LIGASE, MITOCHONDRIAL-RELATED"/>
    <property type="match status" value="1"/>
</dbReference>
<reference evidence="3" key="1">
    <citation type="journal article" date="2014" name="Front. Microbiol.">
        <title>High frequency of phylogenetically diverse reductive dehalogenase-homologous genes in deep subseafloor sedimentary metagenomes.</title>
        <authorList>
            <person name="Kawai M."/>
            <person name="Futagami T."/>
            <person name="Toyoda A."/>
            <person name="Takaki Y."/>
            <person name="Nishi S."/>
            <person name="Hori S."/>
            <person name="Arai W."/>
            <person name="Tsubouchi T."/>
            <person name="Morono Y."/>
            <person name="Uchiyama I."/>
            <person name="Ito T."/>
            <person name="Fujiyama A."/>
            <person name="Inagaki F."/>
            <person name="Takami H."/>
        </authorList>
    </citation>
    <scope>NUCLEOTIDE SEQUENCE</scope>
    <source>
        <strain evidence="3">Expedition CK06-06</strain>
    </source>
</reference>
<protein>
    <recommendedName>
        <fullName evidence="2">Aminoacyl-transfer RNA synthetases class-II family profile domain-containing protein</fullName>
    </recommendedName>
</protein>